<keyword evidence="3" id="KW-1185">Reference proteome</keyword>
<evidence type="ECO:0000313" key="3">
    <source>
        <dbReference type="Proteomes" id="UP000268669"/>
    </source>
</evidence>
<feature type="transmembrane region" description="Helical" evidence="1">
    <location>
        <begin position="57"/>
        <end position="78"/>
    </location>
</feature>
<sequence>MAFIAIIRNLHSGYKPECGGCGTHPLSSRRCVGYSHLPESLTYVNSSGLAICHLPPFYILLSYAIFTAFLHIEVYWAYWPQTRLFLAVIQ</sequence>
<keyword evidence="1" id="KW-1133">Transmembrane helix</keyword>
<gene>
    <name evidence="2" type="ORF">EGX47_10700</name>
</gene>
<organism evidence="2 3">
    <name type="scientific">Yersinia pseudotuberculosis</name>
    <dbReference type="NCBI Taxonomy" id="633"/>
    <lineage>
        <taxon>Bacteria</taxon>
        <taxon>Pseudomonadati</taxon>
        <taxon>Pseudomonadota</taxon>
        <taxon>Gammaproteobacteria</taxon>
        <taxon>Enterobacterales</taxon>
        <taxon>Yersiniaceae</taxon>
        <taxon>Yersinia</taxon>
    </lineage>
</organism>
<dbReference type="Proteomes" id="UP000268669">
    <property type="component" value="Chromosome"/>
</dbReference>
<protein>
    <submittedName>
        <fullName evidence="2">Uncharacterized protein</fullName>
    </submittedName>
</protein>
<proteinExistence type="predicted"/>
<keyword evidence="1" id="KW-0472">Membrane</keyword>
<evidence type="ECO:0000256" key="1">
    <source>
        <dbReference type="SAM" id="Phobius"/>
    </source>
</evidence>
<reference evidence="2" key="1">
    <citation type="submission" date="2018-11" db="EMBL/GenBank/DDBJ databases">
        <title>FDA dAtabase for Regulatory Grade micrObial Sequences (FDA-ARGOS): Supporting development and validation of Infectious Disease Dx tests.</title>
        <authorList>
            <person name="Bliska J."/>
            <person name="Cleland M.-M."/>
            <person name="Tallon L."/>
            <person name="Sadzewicz L."/>
            <person name="Zhao X."/>
            <person name="Vavikolanu K."/>
            <person name="Mehta A."/>
            <person name="Aluvathingal J."/>
            <person name="Nadendla S."/>
            <person name="Yan Y."/>
            <person name="Sichtig H."/>
        </authorList>
    </citation>
    <scope>NUCLEOTIDE SEQUENCE [LARGE SCALE GENOMIC DNA]</scope>
    <source>
        <strain evidence="2">FDAARGOS_581</strain>
    </source>
</reference>
<keyword evidence="1" id="KW-0812">Transmembrane</keyword>
<accession>A0ABN5R408</accession>
<dbReference type="EMBL" id="CP033713">
    <property type="protein sequence ID" value="AYW91738.1"/>
    <property type="molecule type" value="Genomic_DNA"/>
</dbReference>
<evidence type="ECO:0000313" key="2">
    <source>
        <dbReference type="EMBL" id="AYW91738.1"/>
    </source>
</evidence>
<name>A0ABN5R408_YERPU</name>